<evidence type="ECO:0000256" key="1">
    <source>
        <dbReference type="ARBA" id="ARBA00004141"/>
    </source>
</evidence>
<dbReference type="PROSITE" id="PS00216">
    <property type="entry name" value="SUGAR_TRANSPORT_1"/>
    <property type="match status" value="1"/>
</dbReference>
<dbReference type="Gene3D" id="1.20.1250.20">
    <property type="entry name" value="MFS general substrate transporter like domains"/>
    <property type="match status" value="1"/>
</dbReference>
<evidence type="ECO:0000256" key="4">
    <source>
        <dbReference type="ARBA" id="ARBA00023136"/>
    </source>
</evidence>
<dbReference type="PANTHER" id="PTHR23508">
    <property type="entry name" value="CARBOXYLIC ACID TRANSPORTER PROTEIN HOMOLOG"/>
    <property type="match status" value="1"/>
</dbReference>
<keyword evidence="4 5" id="KW-0472">Membrane</keyword>
<evidence type="ECO:0000256" key="2">
    <source>
        <dbReference type="ARBA" id="ARBA00022692"/>
    </source>
</evidence>
<feature type="transmembrane region" description="Helical" evidence="5">
    <location>
        <begin position="303"/>
        <end position="323"/>
    </location>
</feature>
<dbReference type="InterPro" id="IPR005829">
    <property type="entry name" value="Sugar_transporter_CS"/>
</dbReference>
<dbReference type="PROSITE" id="PS50850">
    <property type="entry name" value="MFS"/>
    <property type="match status" value="1"/>
</dbReference>
<feature type="domain" description="Major facilitator superfamily (MFS) profile" evidence="6">
    <location>
        <begin position="27"/>
        <end position="449"/>
    </location>
</feature>
<evidence type="ECO:0000313" key="8">
    <source>
        <dbReference type="Proteomes" id="UP000610960"/>
    </source>
</evidence>
<dbReference type="InterPro" id="IPR020846">
    <property type="entry name" value="MFS_dom"/>
</dbReference>
<feature type="transmembrane region" description="Helical" evidence="5">
    <location>
        <begin position="67"/>
        <end position="86"/>
    </location>
</feature>
<dbReference type="SUPFAM" id="SSF103473">
    <property type="entry name" value="MFS general substrate transporter"/>
    <property type="match status" value="1"/>
</dbReference>
<dbReference type="GO" id="GO:0046943">
    <property type="term" value="F:carboxylic acid transmembrane transporter activity"/>
    <property type="evidence" value="ECO:0007669"/>
    <property type="project" value="TreeGrafter"/>
</dbReference>
<dbReference type="GO" id="GO:0005886">
    <property type="term" value="C:plasma membrane"/>
    <property type="evidence" value="ECO:0007669"/>
    <property type="project" value="TreeGrafter"/>
</dbReference>
<sequence length="457" mass="49479">MSEKEIKLGEIRARIDRIPVRPYPISWMVVIGLGYFFAFYDILTLSFALVSPMVQQLSLSRLELSDAVSASLFGYIVGAYFVATISDYWGRRWGLIVNAVLIAVGSLASALSINAASLIASRFVTGLGIGAEIAIINTYVSEVTPAGIRGKMVQLTYLAGALGFALTPFIAIALIPSSPVGWRWLFGLGALVAAAVVPLRFMLPESPRWLTIRGRTGEAEAVVRRLEEFAARRVGSLPPIPTPLPERSLSGFPTAQLFNRKYGLRLLMAVLFWFFDYMLAYGVIGFAPYIFVASGFTFTTATWYIALGSVGYIVGALAMAPIADKWERKYLVASAFSIATFAVFLYALAVALRSPPILTVGAFLAAFATAFAVPAYTYTAELFPTRARASGFAIADGVGHLGGAIVPFVVYLIFNPLDPVSTGIWTFALLGVFEIIATLIVLTGPRTTRLRLEQVSE</sequence>
<feature type="transmembrane region" description="Helical" evidence="5">
    <location>
        <begin position="420"/>
        <end position="442"/>
    </location>
</feature>
<proteinExistence type="predicted"/>
<keyword evidence="8" id="KW-1185">Reference proteome</keyword>
<feature type="transmembrane region" description="Helical" evidence="5">
    <location>
        <begin position="119"/>
        <end position="140"/>
    </location>
</feature>
<reference evidence="7" key="1">
    <citation type="journal article" date="2014" name="Int. J. Syst. Evol. Microbiol.">
        <title>Complete genome sequence of Corynebacterium casei LMG S-19264T (=DSM 44701T), isolated from a smear-ripened cheese.</title>
        <authorList>
            <consortium name="US DOE Joint Genome Institute (JGI-PGF)"/>
            <person name="Walter F."/>
            <person name="Albersmeier A."/>
            <person name="Kalinowski J."/>
            <person name="Ruckert C."/>
        </authorList>
    </citation>
    <scope>NUCLEOTIDE SEQUENCE</scope>
    <source>
        <strain evidence="7">JCM 10088</strain>
    </source>
</reference>
<feature type="transmembrane region" description="Helical" evidence="5">
    <location>
        <begin position="25"/>
        <end position="47"/>
    </location>
</feature>
<dbReference type="EMBL" id="BMNL01000001">
    <property type="protein sequence ID" value="GGP19047.1"/>
    <property type="molecule type" value="Genomic_DNA"/>
</dbReference>
<dbReference type="CDD" id="cd17316">
    <property type="entry name" value="MFS_SV2_like"/>
    <property type="match status" value="1"/>
</dbReference>
<dbReference type="InterPro" id="IPR036259">
    <property type="entry name" value="MFS_trans_sf"/>
</dbReference>
<feature type="transmembrane region" description="Helical" evidence="5">
    <location>
        <begin position="266"/>
        <end position="291"/>
    </location>
</feature>
<comment type="subcellular location">
    <subcellularLocation>
        <location evidence="1">Membrane</location>
        <topology evidence="1">Multi-pass membrane protein</topology>
    </subcellularLocation>
</comment>
<accession>A0A830GTV4</accession>
<feature type="transmembrane region" description="Helical" evidence="5">
    <location>
        <begin position="152"/>
        <end position="175"/>
    </location>
</feature>
<evidence type="ECO:0000313" key="7">
    <source>
        <dbReference type="EMBL" id="GGP19047.1"/>
    </source>
</evidence>
<dbReference type="PANTHER" id="PTHR23508:SF10">
    <property type="entry name" value="CARBOXYLIC ACID TRANSPORTER PROTEIN HOMOLOG"/>
    <property type="match status" value="1"/>
</dbReference>
<dbReference type="Pfam" id="PF00083">
    <property type="entry name" value="Sugar_tr"/>
    <property type="match status" value="1"/>
</dbReference>
<feature type="transmembrane region" description="Helical" evidence="5">
    <location>
        <begin position="93"/>
        <end position="113"/>
    </location>
</feature>
<evidence type="ECO:0000256" key="3">
    <source>
        <dbReference type="ARBA" id="ARBA00022989"/>
    </source>
</evidence>
<feature type="transmembrane region" description="Helical" evidence="5">
    <location>
        <begin position="330"/>
        <end position="351"/>
    </location>
</feature>
<dbReference type="PROSITE" id="PS00217">
    <property type="entry name" value="SUGAR_TRANSPORT_2"/>
    <property type="match status" value="1"/>
</dbReference>
<dbReference type="AlphaFoldDB" id="A0A830GTV4"/>
<protein>
    <submittedName>
        <fullName evidence="7">MFS transporter</fullName>
    </submittedName>
</protein>
<dbReference type="InterPro" id="IPR005828">
    <property type="entry name" value="MFS_sugar_transport-like"/>
</dbReference>
<gene>
    <name evidence="7" type="ORF">GCM10007981_01150</name>
</gene>
<keyword evidence="3 5" id="KW-1133">Transmembrane helix</keyword>
<feature type="transmembrane region" description="Helical" evidence="5">
    <location>
        <begin position="357"/>
        <end position="379"/>
    </location>
</feature>
<evidence type="ECO:0000259" key="6">
    <source>
        <dbReference type="PROSITE" id="PS50850"/>
    </source>
</evidence>
<keyword evidence="2 5" id="KW-0812">Transmembrane</keyword>
<name>A0A830GTV4_9CREN</name>
<organism evidence="7 8">
    <name type="scientific">Thermocladium modestius</name>
    <dbReference type="NCBI Taxonomy" id="62609"/>
    <lineage>
        <taxon>Archaea</taxon>
        <taxon>Thermoproteota</taxon>
        <taxon>Thermoprotei</taxon>
        <taxon>Thermoproteales</taxon>
        <taxon>Thermoproteaceae</taxon>
        <taxon>Thermocladium</taxon>
    </lineage>
</organism>
<reference evidence="7" key="2">
    <citation type="submission" date="2020-09" db="EMBL/GenBank/DDBJ databases">
        <authorList>
            <person name="Sun Q."/>
            <person name="Ohkuma M."/>
        </authorList>
    </citation>
    <scope>NUCLEOTIDE SEQUENCE</scope>
    <source>
        <strain evidence="7">JCM 10088</strain>
    </source>
</reference>
<dbReference type="Proteomes" id="UP000610960">
    <property type="component" value="Unassembled WGS sequence"/>
</dbReference>
<feature type="transmembrane region" description="Helical" evidence="5">
    <location>
        <begin position="181"/>
        <end position="203"/>
    </location>
</feature>
<evidence type="ECO:0000256" key="5">
    <source>
        <dbReference type="SAM" id="Phobius"/>
    </source>
</evidence>
<feature type="transmembrane region" description="Helical" evidence="5">
    <location>
        <begin position="391"/>
        <end position="414"/>
    </location>
</feature>
<comment type="caution">
    <text evidence="7">The sequence shown here is derived from an EMBL/GenBank/DDBJ whole genome shotgun (WGS) entry which is preliminary data.</text>
</comment>